<feature type="domain" description="MOSC" evidence="1">
    <location>
        <begin position="113"/>
        <end position="266"/>
    </location>
</feature>
<proteinExistence type="predicted"/>
<dbReference type="Proteomes" id="UP001319060">
    <property type="component" value="Unassembled WGS sequence"/>
</dbReference>
<evidence type="ECO:0000313" key="2">
    <source>
        <dbReference type="EMBL" id="MBN3544134.1"/>
    </source>
</evidence>
<reference evidence="2 3" key="1">
    <citation type="submission" date="2021-01" db="EMBL/GenBank/DDBJ databases">
        <title>Genome Sequencing of Type Strains.</title>
        <authorList>
            <person name="Lemaire J.F."/>
            <person name="Inderbitzin P."/>
            <person name="Collins S.B."/>
            <person name="Wespe N."/>
            <person name="Knight-Connoni V."/>
        </authorList>
    </citation>
    <scope>NUCLEOTIDE SEQUENCE [LARGE SCALE GENOMIC DNA]</scope>
    <source>
        <strain evidence="2 3">DSM 14730</strain>
    </source>
</reference>
<name>A0ABS2Z9Z6_9BACL</name>
<dbReference type="InterPro" id="IPR005303">
    <property type="entry name" value="MOCOS_middle"/>
</dbReference>
<sequence length="267" mass="29554">MMRAKVVSLWRYPVKSMMGEELNASDLTKNGLLGDRAYGVIDQATGMLANAKNPLKWPNMFQYRANFVEPPKVSHPTPPVRVTIPSGETVLSSETDINERLSKSLKREVILSSPFPNAGFEGYIPKIHELDNPGSIFTKISPKGTFFDIDTVHLITTSTIKHLGKITPGSRIEPRRFRPNIIIDVPESDGFIENSWVGKIIQIGKVKLKISNVTKRCIMTTLAQGDLPKDINVLKSIVKNNAGSIGVYGSVLVEGKIQVDDFVQILK</sequence>
<dbReference type="SUPFAM" id="SSF50800">
    <property type="entry name" value="PK beta-barrel domain-like"/>
    <property type="match status" value="1"/>
</dbReference>
<keyword evidence="3" id="KW-1185">Reference proteome</keyword>
<evidence type="ECO:0000259" key="1">
    <source>
        <dbReference type="PROSITE" id="PS51340"/>
    </source>
</evidence>
<dbReference type="InterPro" id="IPR005302">
    <property type="entry name" value="MoCF_Sase_C"/>
</dbReference>
<dbReference type="PROSITE" id="PS51340">
    <property type="entry name" value="MOSC"/>
    <property type="match status" value="1"/>
</dbReference>
<dbReference type="Pfam" id="PF03473">
    <property type="entry name" value="MOSC"/>
    <property type="match status" value="1"/>
</dbReference>
<accession>A0ABS2Z9Z6</accession>
<comment type="caution">
    <text evidence="2">The sequence shown here is derived from an EMBL/GenBank/DDBJ whole genome shotgun (WGS) entry which is preliminary data.</text>
</comment>
<dbReference type="InterPro" id="IPR011037">
    <property type="entry name" value="Pyrv_Knase-like_insert_dom_sf"/>
</dbReference>
<dbReference type="EMBL" id="JAFHKS010000040">
    <property type="protein sequence ID" value="MBN3544134.1"/>
    <property type="molecule type" value="Genomic_DNA"/>
</dbReference>
<dbReference type="Pfam" id="PF03476">
    <property type="entry name" value="MOSC_N"/>
    <property type="match status" value="1"/>
</dbReference>
<protein>
    <submittedName>
        <fullName evidence="2">MOSC domain-containing protein</fullName>
    </submittedName>
</protein>
<organism evidence="2 3">
    <name type="scientific">Fictibacillus barbaricus</name>
    <dbReference type="NCBI Taxonomy" id="182136"/>
    <lineage>
        <taxon>Bacteria</taxon>
        <taxon>Bacillati</taxon>
        <taxon>Bacillota</taxon>
        <taxon>Bacilli</taxon>
        <taxon>Bacillales</taxon>
        <taxon>Fictibacillaceae</taxon>
        <taxon>Fictibacillus</taxon>
    </lineage>
</organism>
<gene>
    <name evidence="2" type="ORF">JYA64_02365</name>
</gene>
<evidence type="ECO:0000313" key="3">
    <source>
        <dbReference type="Proteomes" id="UP001319060"/>
    </source>
</evidence>
<dbReference type="Gene3D" id="2.40.33.20">
    <property type="entry name" value="PK beta-barrel domain-like"/>
    <property type="match status" value="1"/>
</dbReference>